<feature type="domain" description="Peptidase S8/S53" evidence="7">
    <location>
        <begin position="217"/>
        <end position="550"/>
    </location>
</feature>
<dbReference type="InterPro" id="IPR000209">
    <property type="entry name" value="Peptidase_S8/S53_dom"/>
</dbReference>
<gene>
    <name evidence="8" type="ORF">GCM10009827_037500</name>
</gene>
<dbReference type="PRINTS" id="PR00723">
    <property type="entry name" value="SUBTILISIN"/>
</dbReference>
<dbReference type="InterPro" id="IPR036852">
    <property type="entry name" value="Peptidase_S8/S53_dom_sf"/>
</dbReference>
<evidence type="ECO:0000256" key="3">
    <source>
        <dbReference type="ARBA" id="ARBA00022801"/>
    </source>
</evidence>
<keyword evidence="9" id="KW-1185">Reference proteome</keyword>
<keyword evidence="4 5" id="KW-0720">Serine protease</keyword>
<evidence type="ECO:0000256" key="5">
    <source>
        <dbReference type="PROSITE-ProRule" id="PRU01240"/>
    </source>
</evidence>
<dbReference type="Proteomes" id="UP001501470">
    <property type="component" value="Unassembled WGS sequence"/>
</dbReference>
<feature type="active site" description="Charge relay system" evidence="5">
    <location>
        <position position="226"/>
    </location>
</feature>
<dbReference type="CDD" id="cd04842">
    <property type="entry name" value="Peptidases_S8_Kp43_protease"/>
    <property type="match status" value="1"/>
</dbReference>
<dbReference type="InterPro" id="IPR023828">
    <property type="entry name" value="Peptidase_S8_Ser-AS"/>
</dbReference>
<dbReference type="PROSITE" id="PS00138">
    <property type="entry name" value="SUBTILASE_SER"/>
    <property type="match status" value="1"/>
</dbReference>
<proteinExistence type="inferred from homology"/>
<dbReference type="InterPro" id="IPR008979">
    <property type="entry name" value="Galactose-bd-like_sf"/>
</dbReference>
<feature type="active site" description="Charge relay system" evidence="5">
    <location>
        <position position="265"/>
    </location>
</feature>
<protein>
    <recommendedName>
        <fullName evidence="7">Peptidase S8/S53 domain-containing protein</fullName>
    </recommendedName>
</protein>
<keyword evidence="3 5" id="KW-0378">Hydrolase</keyword>
<dbReference type="EMBL" id="BAAAQD010000006">
    <property type="protein sequence ID" value="GAA1518774.1"/>
    <property type="molecule type" value="Genomic_DNA"/>
</dbReference>
<dbReference type="PANTHER" id="PTHR43399">
    <property type="entry name" value="SUBTILISIN-RELATED"/>
    <property type="match status" value="1"/>
</dbReference>
<evidence type="ECO:0000256" key="4">
    <source>
        <dbReference type="ARBA" id="ARBA00022825"/>
    </source>
</evidence>
<dbReference type="InterPro" id="IPR034058">
    <property type="entry name" value="TagA/B/C/D_pept_dom"/>
</dbReference>
<dbReference type="InterPro" id="IPR015500">
    <property type="entry name" value="Peptidase_S8_subtilisin-rel"/>
</dbReference>
<dbReference type="Gene3D" id="2.60.120.380">
    <property type="match status" value="1"/>
</dbReference>
<feature type="active site" description="Charge relay system" evidence="5">
    <location>
        <position position="489"/>
    </location>
</feature>
<sequence length="689" mass="72611">MARITINGISLDPLAQAHLLTAAGLAAPDAARSDYVLVQTAAPLTGTEKAQLADLGVEIQEYVPEDTYLCRFRPADLGPVRSLPFVTWAGVYMKGFKIPAALRGAQPAPAGAILPEPNGHGPSRKPHTVDVVLHRGVDAMSEQVRNDVAAAARVDPAGLRPGDRKVRVTIEEGQLDELASLDEVRQIEPVPERQLFNNIARQIVNADVLVNGTAYQGDGEIIAVADTGFDRGSTTNVHPAFNGRVKKLYALGRTNPARTDDPHGHGTHVAGSALGDGHSATMGGAILGTAPMAELVLQSTLDSAGRLGGLPVDLHDLFRPPYDNDGARVHTNSWGAVEPGLPYDASAFEIDDFVWNNQDMVICFAAGNDGRDGNSNGVVDAGSIGSQSAAKNCITVGASESQRPFAPTYGEFWPGDFPADPLNSDQQADDPDGMVAFSSRGPTKELRSKPDVVAPGTCILSALSRKVTSPPTTFGPSSDPLYFFDSGTSMATPLVAGCAAVLRETLIKNGTPKPSAALVKALLINGAVELSGQYSPTEAGPSPNNNSGFGRVNLANSLIIPGPNPDGGFGEGGPLEQGDEDGITIDIPREPPHRPGTHVPTAPGVNFKMTLTWTDPPGPALQNDLDLIVVAADGSERHGNMGTSAKFDRTNNVEQVLWTNMPPGQATITFRAFRITQVPQPYAYAWRIT</sequence>
<dbReference type="RefSeq" id="WP_344503232.1">
    <property type="nucleotide sequence ID" value="NZ_BAAAQD010000006.1"/>
</dbReference>
<dbReference type="PANTHER" id="PTHR43399:SF4">
    <property type="entry name" value="CELL WALL-ASSOCIATED PROTEASE"/>
    <property type="match status" value="1"/>
</dbReference>
<comment type="similarity">
    <text evidence="1 5">Belongs to the peptidase S8 family.</text>
</comment>
<accession>A0ABN2AGS4</accession>
<feature type="compositionally biased region" description="Gly residues" evidence="6">
    <location>
        <begin position="565"/>
        <end position="575"/>
    </location>
</feature>
<dbReference type="PROSITE" id="PS51892">
    <property type="entry name" value="SUBTILASE"/>
    <property type="match status" value="1"/>
</dbReference>
<name>A0ABN2AGS4_9ACTN</name>
<comment type="caution">
    <text evidence="8">The sequence shown here is derived from an EMBL/GenBank/DDBJ whole genome shotgun (WGS) entry which is preliminary data.</text>
</comment>
<evidence type="ECO:0000259" key="7">
    <source>
        <dbReference type="Pfam" id="PF00082"/>
    </source>
</evidence>
<evidence type="ECO:0000313" key="8">
    <source>
        <dbReference type="EMBL" id="GAA1518774.1"/>
    </source>
</evidence>
<evidence type="ECO:0000256" key="6">
    <source>
        <dbReference type="SAM" id="MobiDB-lite"/>
    </source>
</evidence>
<evidence type="ECO:0000313" key="9">
    <source>
        <dbReference type="Proteomes" id="UP001501470"/>
    </source>
</evidence>
<reference evidence="8 9" key="1">
    <citation type="journal article" date="2019" name="Int. J. Syst. Evol. Microbiol.">
        <title>The Global Catalogue of Microorganisms (GCM) 10K type strain sequencing project: providing services to taxonomists for standard genome sequencing and annotation.</title>
        <authorList>
            <consortium name="The Broad Institute Genomics Platform"/>
            <consortium name="The Broad Institute Genome Sequencing Center for Infectious Disease"/>
            <person name="Wu L."/>
            <person name="Ma J."/>
        </authorList>
    </citation>
    <scope>NUCLEOTIDE SEQUENCE [LARGE SCALE GENOMIC DNA]</scope>
    <source>
        <strain evidence="8 9">JCM 15933</strain>
    </source>
</reference>
<dbReference type="Pfam" id="PF00082">
    <property type="entry name" value="Peptidase_S8"/>
    <property type="match status" value="1"/>
</dbReference>
<dbReference type="InterPro" id="IPR022398">
    <property type="entry name" value="Peptidase_S8_His-AS"/>
</dbReference>
<evidence type="ECO:0000256" key="1">
    <source>
        <dbReference type="ARBA" id="ARBA00011073"/>
    </source>
</evidence>
<evidence type="ECO:0000256" key="2">
    <source>
        <dbReference type="ARBA" id="ARBA00022670"/>
    </source>
</evidence>
<dbReference type="Gene3D" id="3.40.50.200">
    <property type="entry name" value="Peptidase S8/S53 domain"/>
    <property type="match status" value="1"/>
</dbReference>
<organism evidence="8 9">
    <name type="scientific">Dactylosporangium maewongense</name>
    <dbReference type="NCBI Taxonomy" id="634393"/>
    <lineage>
        <taxon>Bacteria</taxon>
        <taxon>Bacillati</taxon>
        <taxon>Actinomycetota</taxon>
        <taxon>Actinomycetes</taxon>
        <taxon>Micromonosporales</taxon>
        <taxon>Micromonosporaceae</taxon>
        <taxon>Dactylosporangium</taxon>
    </lineage>
</organism>
<keyword evidence="2 5" id="KW-0645">Protease</keyword>
<feature type="region of interest" description="Disordered" evidence="6">
    <location>
        <begin position="556"/>
        <end position="601"/>
    </location>
</feature>
<dbReference type="PROSITE" id="PS00137">
    <property type="entry name" value="SUBTILASE_HIS"/>
    <property type="match status" value="1"/>
</dbReference>
<dbReference type="SUPFAM" id="SSF49785">
    <property type="entry name" value="Galactose-binding domain-like"/>
    <property type="match status" value="1"/>
</dbReference>
<dbReference type="InterPro" id="IPR051048">
    <property type="entry name" value="Peptidase_S8/S53_subtilisin"/>
</dbReference>
<dbReference type="SUPFAM" id="SSF52743">
    <property type="entry name" value="Subtilisin-like"/>
    <property type="match status" value="1"/>
</dbReference>